<sequence length="748" mass="81581">MSLMRATSLCHWGAFEATVEDGRLTQTRPLRDSGADPDMIGAWSDLVYSESRIDRPYVRAGFLRKNGRKGQRGRDEMIPVSWEQALDLVAGELHRVYRDHGPASVFGGSYGWSSAGRLHHARTQIRRFLAAAGGFTDQTGNYSWGAANIILPHVVGDASAVSHAATSWETIATDGDCVVAFGGLNPKNWRVTSGGAGEHHIPDHIVRAGKRGVRFIVISPFRGDIPEGLDAEWIAPRPNTDTAIMLGLAHQALVTGRADRSFLDRYTAGQDQFFAYLRGEQDGIEKTLDWAADISGLQPETLQALWEKISTGRIMLTASWSLQRADHGEQPYWALIALAAMLGQIGLPGGGFCFGYGSMNGVGAMARRGYVPVMPGLPNPAASAIPAACVTDCFANPGKEIAFNGRTLRYPDTRLVYWAGGNPFHHAQDLNLLEKAWQRPETVIVHEPWWTPTARRADIVLPATTSLERNDIGGSSRDPYVFFMPKLIDPVGEARDDFAIFGAIAERLGCKPAYDEGRSEEAWLRHLWSLTEAKAAREGIAAPDFETLRQNGYWHVPPPEAPEVMLAPFRADPAAHPLKTPSGRIELSSATIAAFDYDDCPSHPSWLEPVEWLGAAEGDELHLLTNQPEKQLHGQLYPVLGAGDCAPVTLHPDDAARRAIAQDSLVRVFNGRGACLARARLSNATRKGVALMPTGAWFEPDDDNHIEANGNPNALTADRQTSALSRGCAALSALVRIEPWQRSGIARK</sequence>
<dbReference type="EMBL" id="JBEPLY010000008">
    <property type="protein sequence ID" value="MET3600680.1"/>
    <property type="molecule type" value="Genomic_DNA"/>
</dbReference>
<dbReference type="PANTHER" id="PTHR43742:SF10">
    <property type="entry name" value="TRIMETHYLAMINE-N-OXIDE REDUCTASE 2"/>
    <property type="match status" value="1"/>
</dbReference>
<dbReference type="Gene3D" id="3.40.228.10">
    <property type="entry name" value="Dimethylsulfoxide Reductase, domain 2"/>
    <property type="match status" value="1"/>
</dbReference>
<evidence type="ECO:0000259" key="7">
    <source>
        <dbReference type="Pfam" id="PF00384"/>
    </source>
</evidence>
<dbReference type="Proteomes" id="UP001549164">
    <property type="component" value="Unassembled WGS sequence"/>
</dbReference>
<dbReference type="Pfam" id="PF01568">
    <property type="entry name" value="Molydop_binding"/>
    <property type="match status" value="1"/>
</dbReference>
<evidence type="ECO:0000256" key="6">
    <source>
        <dbReference type="ARBA" id="ARBA00023002"/>
    </source>
</evidence>
<reference evidence="10 11" key="1">
    <citation type="submission" date="2024-06" db="EMBL/GenBank/DDBJ databases">
        <title>Genomic Encyclopedia of Type Strains, Phase IV (KMG-IV): sequencing the most valuable type-strain genomes for metagenomic binning, comparative biology and taxonomic classification.</title>
        <authorList>
            <person name="Goeker M."/>
        </authorList>
    </citation>
    <scope>NUCLEOTIDE SEQUENCE [LARGE SCALE GENOMIC DNA]</scope>
    <source>
        <strain evidence="10 11">DSM 28102</strain>
    </source>
</reference>
<feature type="domain" description="Molybdopterin dinucleotide-binding" evidence="8">
    <location>
        <begin position="621"/>
        <end position="729"/>
    </location>
</feature>
<comment type="cofactor">
    <cofactor evidence="1">
        <name>Mo-bis(molybdopterin guanine dinucleotide)</name>
        <dbReference type="ChEBI" id="CHEBI:60539"/>
    </cofactor>
</comment>
<comment type="caution">
    <text evidence="10">The sequence shown here is derived from an EMBL/GenBank/DDBJ whole genome shotgun (WGS) entry which is preliminary data.</text>
</comment>
<dbReference type="Gene3D" id="2.40.40.20">
    <property type="match status" value="1"/>
</dbReference>
<dbReference type="RefSeq" id="WP_354434562.1">
    <property type="nucleotide sequence ID" value="NZ_JBEPLY010000008.1"/>
</dbReference>
<gene>
    <name evidence="10" type="ORF">ABID12_002630</name>
</gene>
<evidence type="ECO:0000256" key="3">
    <source>
        <dbReference type="ARBA" id="ARBA00022505"/>
    </source>
</evidence>
<evidence type="ECO:0000256" key="1">
    <source>
        <dbReference type="ARBA" id="ARBA00001942"/>
    </source>
</evidence>
<feature type="domain" description="Molybdopterin oxidoreductase" evidence="7">
    <location>
        <begin position="52"/>
        <end position="507"/>
    </location>
</feature>
<dbReference type="InterPro" id="IPR041460">
    <property type="entry name" value="Molybdopterin_N"/>
</dbReference>
<dbReference type="Pfam" id="PF18364">
    <property type="entry name" value="Molybdopterin_N"/>
    <property type="match status" value="1"/>
</dbReference>
<evidence type="ECO:0000313" key="10">
    <source>
        <dbReference type="EMBL" id="MET3600680.1"/>
    </source>
</evidence>
<dbReference type="InterPro" id="IPR006656">
    <property type="entry name" value="Mopterin_OxRdtase"/>
</dbReference>
<evidence type="ECO:0000313" key="11">
    <source>
        <dbReference type="Proteomes" id="UP001549164"/>
    </source>
</evidence>
<accession>A0ABV2ICN5</accession>
<evidence type="ECO:0000259" key="9">
    <source>
        <dbReference type="Pfam" id="PF18364"/>
    </source>
</evidence>
<keyword evidence="6 10" id="KW-0560">Oxidoreductase</keyword>
<proteinExistence type="inferred from homology"/>
<dbReference type="InterPro" id="IPR050612">
    <property type="entry name" value="Prok_Mopterin_Oxidored"/>
</dbReference>
<dbReference type="GO" id="GO:0016491">
    <property type="term" value="F:oxidoreductase activity"/>
    <property type="evidence" value="ECO:0007669"/>
    <property type="project" value="UniProtKB-KW"/>
</dbReference>
<protein>
    <submittedName>
        <fullName evidence="10">Biotin/methionine sulfoxide reductase</fullName>
        <ecNumber evidence="10">1.-.-.-</ecNumber>
    </submittedName>
</protein>
<keyword evidence="3" id="KW-0500">Molybdenum</keyword>
<evidence type="ECO:0000256" key="2">
    <source>
        <dbReference type="ARBA" id="ARBA00010312"/>
    </source>
</evidence>
<comment type="similarity">
    <text evidence="2">Belongs to the prokaryotic molybdopterin-containing oxidoreductase family.</text>
</comment>
<dbReference type="InterPro" id="IPR006657">
    <property type="entry name" value="MoPterin_dinucl-bd_dom"/>
</dbReference>
<dbReference type="InterPro" id="IPR009010">
    <property type="entry name" value="Asp_de-COase-like_dom_sf"/>
</dbReference>
<keyword evidence="4" id="KW-0479">Metal-binding</keyword>
<dbReference type="SUPFAM" id="SSF50692">
    <property type="entry name" value="ADC-like"/>
    <property type="match status" value="1"/>
</dbReference>
<dbReference type="SUPFAM" id="SSF53706">
    <property type="entry name" value="Formate dehydrogenase/DMSO reductase, domains 1-3"/>
    <property type="match status" value="1"/>
</dbReference>
<dbReference type="Gene3D" id="3.90.55.10">
    <property type="entry name" value="Dimethylsulfoxide Reductase, domain 3"/>
    <property type="match status" value="1"/>
</dbReference>
<dbReference type="Pfam" id="PF00384">
    <property type="entry name" value="Molybdopterin"/>
    <property type="match status" value="1"/>
</dbReference>
<keyword evidence="11" id="KW-1185">Reference proteome</keyword>
<evidence type="ECO:0000259" key="8">
    <source>
        <dbReference type="Pfam" id="PF01568"/>
    </source>
</evidence>
<dbReference type="PANTHER" id="PTHR43742">
    <property type="entry name" value="TRIMETHYLAMINE-N-OXIDE REDUCTASE"/>
    <property type="match status" value="1"/>
</dbReference>
<evidence type="ECO:0000256" key="5">
    <source>
        <dbReference type="ARBA" id="ARBA00022764"/>
    </source>
</evidence>
<keyword evidence="5" id="KW-0574">Periplasm</keyword>
<dbReference type="EC" id="1.-.-.-" evidence="10"/>
<dbReference type="Gene3D" id="3.40.50.740">
    <property type="match status" value="1"/>
</dbReference>
<organism evidence="10 11">
    <name type="scientific">Martelella mangrovi</name>
    <dbReference type="NCBI Taxonomy" id="1397477"/>
    <lineage>
        <taxon>Bacteria</taxon>
        <taxon>Pseudomonadati</taxon>
        <taxon>Pseudomonadota</taxon>
        <taxon>Alphaproteobacteria</taxon>
        <taxon>Hyphomicrobiales</taxon>
        <taxon>Aurantimonadaceae</taxon>
        <taxon>Martelella</taxon>
    </lineage>
</organism>
<dbReference type="InterPro" id="IPR006655">
    <property type="entry name" value="Mopterin_OxRdtase_prok_CS"/>
</dbReference>
<evidence type="ECO:0000256" key="4">
    <source>
        <dbReference type="ARBA" id="ARBA00022723"/>
    </source>
</evidence>
<feature type="domain" description="Molybdopterin oxidoreductase N-terminal" evidence="9">
    <location>
        <begin position="8"/>
        <end position="48"/>
    </location>
</feature>
<dbReference type="PROSITE" id="PS00490">
    <property type="entry name" value="MOLYBDOPTERIN_PROK_2"/>
    <property type="match status" value="1"/>
</dbReference>
<name>A0ABV2ICN5_9HYPH</name>